<dbReference type="OrthoDB" id="10249111at2759"/>
<dbReference type="NCBIfam" id="TIGR00111">
    <property type="entry name" value="pelota"/>
    <property type="match status" value="1"/>
</dbReference>
<evidence type="ECO:0000256" key="5">
    <source>
        <dbReference type="ARBA" id="ARBA00022723"/>
    </source>
</evidence>
<dbReference type="Proteomes" id="UP000230069">
    <property type="component" value="Unassembled WGS sequence"/>
</dbReference>
<evidence type="ECO:0000259" key="7">
    <source>
        <dbReference type="SMART" id="SM01194"/>
    </source>
</evidence>
<dbReference type="GO" id="GO:0070966">
    <property type="term" value="P:nuclear-transcribed mRNA catabolic process, no-go decay"/>
    <property type="evidence" value="ECO:0007669"/>
    <property type="project" value="InterPro"/>
</dbReference>
<keyword evidence="4 6" id="KW-0963">Cytoplasm</keyword>
<dbReference type="GO" id="GO:0005737">
    <property type="term" value="C:cytoplasm"/>
    <property type="evidence" value="ECO:0007669"/>
    <property type="project" value="UniProtKB-SubCell"/>
</dbReference>
<dbReference type="Gene3D" id="3.30.1330.30">
    <property type="match status" value="1"/>
</dbReference>
<evidence type="ECO:0000256" key="1">
    <source>
        <dbReference type="ARBA" id="ARBA00001968"/>
    </source>
</evidence>
<evidence type="ECO:0000256" key="6">
    <source>
        <dbReference type="RuleBase" id="RU362019"/>
    </source>
</evidence>
<comment type="cofactor">
    <cofactor evidence="1 6">
        <name>a divalent metal cation</name>
        <dbReference type="ChEBI" id="CHEBI:60240"/>
    </cofactor>
</comment>
<organism evidence="8 9">
    <name type="scientific">Aquilegia coerulea</name>
    <name type="common">Rocky mountain columbine</name>
    <dbReference type="NCBI Taxonomy" id="218851"/>
    <lineage>
        <taxon>Eukaryota</taxon>
        <taxon>Viridiplantae</taxon>
        <taxon>Streptophyta</taxon>
        <taxon>Embryophyta</taxon>
        <taxon>Tracheophyta</taxon>
        <taxon>Spermatophyta</taxon>
        <taxon>Magnoliopsida</taxon>
        <taxon>Ranunculales</taxon>
        <taxon>Ranunculaceae</taxon>
        <taxon>Thalictroideae</taxon>
        <taxon>Aquilegia</taxon>
    </lineage>
</organism>
<dbReference type="GO" id="GO:0070481">
    <property type="term" value="P:nuclear-transcribed mRNA catabolic process, non-stop decay"/>
    <property type="evidence" value="ECO:0007669"/>
    <property type="project" value="InterPro"/>
</dbReference>
<feature type="domain" description="eRF1/Pelota-like N-terminal" evidence="7">
    <location>
        <begin position="1"/>
        <end position="132"/>
    </location>
</feature>
<dbReference type="InterPro" id="IPR005142">
    <property type="entry name" value="eRF1_3"/>
</dbReference>
<dbReference type="PANTHER" id="PTHR10853">
    <property type="entry name" value="PELOTA"/>
    <property type="match status" value="1"/>
</dbReference>
<dbReference type="GO" id="GO:0071025">
    <property type="term" value="P:RNA surveillance"/>
    <property type="evidence" value="ECO:0007669"/>
    <property type="project" value="InterPro"/>
</dbReference>
<evidence type="ECO:0000256" key="2">
    <source>
        <dbReference type="ARBA" id="ARBA00004496"/>
    </source>
</evidence>
<evidence type="ECO:0000313" key="9">
    <source>
        <dbReference type="Proteomes" id="UP000230069"/>
    </source>
</evidence>
<sequence>MKLIEKVNGAGTATMVAQEPDDIWCLYGLISVGDIVAAETARKIHHPTRDGGKGSAARVKVKLEIKVVGDPDKKKYDKDGCCLRVRGKIESSDAYLATGAFHTIEIKPELPFELKKKVWGKSQLERLLTRCKSESSAELAVVLIQQQGIESVSLVGKGGSIRQCAKIEETSAASRKNGTSNTTLNKFFDCLVQSFKKHVDFNNTKHVVIASPGTLKDQFLSYLLAEAQRLQLKSILDNKSRFVLVVASSQNLKEIVDTPAVKKFVQDSGESEGSNIYKEFTDMLAKDANRACYGCKSVEEANESGAIKTLLITDDLFRNSNVVTRKMYDSLVASMKKHGGTVKVLSSGHECGKELGKMTGIAAILQFPMFNLDDE</sequence>
<gene>
    <name evidence="8" type="ORF">AQUCO_00400715v1</name>
</gene>
<dbReference type="GO" id="GO:0032790">
    <property type="term" value="P:ribosome disassembly"/>
    <property type="evidence" value="ECO:0007669"/>
    <property type="project" value="TreeGrafter"/>
</dbReference>
<dbReference type="InterPro" id="IPR058547">
    <property type="entry name" value="Pelota_N"/>
</dbReference>
<dbReference type="SUPFAM" id="SSF53137">
    <property type="entry name" value="Translational machinery components"/>
    <property type="match status" value="1"/>
</dbReference>
<accession>A0A2G5EWA6</accession>
<dbReference type="Pfam" id="PF26356">
    <property type="entry name" value="Pelota_N"/>
    <property type="match status" value="1"/>
</dbReference>
<dbReference type="Pfam" id="PF03465">
    <property type="entry name" value="eRF1_3"/>
    <property type="match status" value="1"/>
</dbReference>
<name>A0A2G5EWA6_AQUCA</name>
<proteinExistence type="inferred from homology"/>
<dbReference type="InterPro" id="IPR005141">
    <property type="entry name" value="eRF1_2"/>
</dbReference>
<dbReference type="SMART" id="SM01194">
    <property type="entry name" value="eRF1_1"/>
    <property type="match status" value="1"/>
</dbReference>
<dbReference type="InterPro" id="IPR004405">
    <property type="entry name" value="TF_pelota"/>
</dbReference>
<evidence type="ECO:0000313" key="8">
    <source>
        <dbReference type="EMBL" id="PIA60028.1"/>
    </source>
</evidence>
<dbReference type="STRING" id="218851.A0A2G5EWA6"/>
<dbReference type="FunFam" id="3.30.1330.30:FF:000008">
    <property type="entry name" value="Protein pelota homolog"/>
    <property type="match status" value="1"/>
</dbReference>
<keyword evidence="5 6" id="KW-0479">Metal-binding</keyword>
<dbReference type="InterPro" id="IPR042226">
    <property type="entry name" value="eFR1_2_sf"/>
</dbReference>
<dbReference type="InterPro" id="IPR029064">
    <property type="entry name" value="Ribosomal_eL30-like_sf"/>
</dbReference>
<dbReference type="Gene3D" id="2.30.30.870">
    <property type="entry name" value="Pelota, domain A"/>
    <property type="match status" value="1"/>
</dbReference>
<evidence type="ECO:0000256" key="4">
    <source>
        <dbReference type="ARBA" id="ARBA00022490"/>
    </source>
</evidence>
<comment type="function">
    <text evidence="6">Component of the Pelota-HBS1L complex, a complex that recognizes stalled ribosomes and triggers the No-Go Decay (NGD) pathway. In the Pelota-HBS1L complex, pelo recognizes ribosomes stalled at the 3' end of an mRNA and engages stalled ribosomes by destabilizing mRNA in the mRNA channel.</text>
</comment>
<dbReference type="PANTHER" id="PTHR10853:SF3">
    <property type="entry name" value="EUKARYOTIC RELEASE FACTOR 1 (ERF1) FAMILY PROTEIN"/>
    <property type="match status" value="1"/>
</dbReference>
<dbReference type="InterPro" id="IPR038069">
    <property type="entry name" value="Pelota/DOM34_N"/>
</dbReference>
<protein>
    <recommendedName>
        <fullName evidence="6">Protein pelota homolog</fullName>
    </recommendedName>
</protein>
<comment type="similarity">
    <text evidence="3 6">Belongs to the eukaryotic release factor 1 family. Pelota subfamily.</text>
</comment>
<evidence type="ECO:0000256" key="3">
    <source>
        <dbReference type="ARBA" id="ARBA00009504"/>
    </source>
</evidence>
<dbReference type="GO" id="GO:0046872">
    <property type="term" value="F:metal ion binding"/>
    <property type="evidence" value="ECO:0007669"/>
    <property type="project" value="UniProtKB-KW"/>
</dbReference>
<dbReference type="Pfam" id="PF03464">
    <property type="entry name" value="eRF1_2"/>
    <property type="match status" value="1"/>
</dbReference>
<dbReference type="Gene3D" id="3.30.420.60">
    <property type="entry name" value="eRF1 domain 2"/>
    <property type="match status" value="1"/>
</dbReference>
<dbReference type="AlphaFoldDB" id="A0A2G5EWA6"/>
<dbReference type="GO" id="GO:0070651">
    <property type="term" value="P:nonfunctional rRNA decay"/>
    <property type="evidence" value="ECO:0007669"/>
    <property type="project" value="TreeGrafter"/>
</dbReference>
<keyword evidence="9" id="KW-1185">Reference proteome</keyword>
<dbReference type="InterPro" id="IPR005140">
    <property type="entry name" value="eRF1_Pelota-like_N"/>
</dbReference>
<reference evidence="8 9" key="1">
    <citation type="submission" date="2017-09" db="EMBL/GenBank/DDBJ databases">
        <title>WGS assembly of Aquilegia coerulea Goldsmith.</title>
        <authorList>
            <person name="Hodges S."/>
            <person name="Kramer E."/>
            <person name="Nordborg M."/>
            <person name="Tomkins J."/>
            <person name="Borevitz J."/>
            <person name="Derieg N."/>
            <person name="Yan J."/>
            <person name="Mihaltcheva S."/>
            <person name="Hayes R.D."/>
            <person name="Rokhsar D."/>
        </authorList>
    </citation>
    <scope>NUCLEOTIDE SEQUENCE [LARGE SCALE GENOMIC DNA]</scope>
    <source>
        <strain evidence="9">cv. Goldsmith</strain>
    </source>
</reference>
<dbReference type="SUPFAM" id="SSF159065">
    <property type="entry name" value="Dom34/Pelota N-terminal domain-like"/>
    <property type="match status" value="1"/>
</dbReference>
<dbReference type="InParanoid" id="A0A2G5EWA6"/>
<dbReference type="SUPFAM" id="SSF55315">
    <property type="entry name" value="L30e-like"/>
    <property type="match status" value="1"/>
</dbReference>
<comment type="subcellular location">
    <subcellularLocation>
        <location evidence="2 6">Cytoplasm</location>
    </subcellularLocation>
</comment>
<dbReference type="EMBL" id="KZ305021">
    <property type="protein sequence ID" value="PIA60028.1"/>
    <property type="molecule type" value="Genomic_DNA"/>
</dbReference>